<dbReference type="EMBL" id="CACVAV010000106">
    <property type="protein sequence ID" value="CAA6806536.1"/>
    <property type="molecule type" value="Genomic_DNA"/>
</dbReference>
<accession>A0A6S6SGH3</accession>
<protein>
    <submittedName>
        <fullName evidence="1">Uncharacterized protein</fullName>
    </submittedName>
</protein>
<dbReference type="AlphaFoldDB" id="A0A6S6SGH3"/>
<sequence length="68" mass="7785">GVYTLVYRDDKHFLNFYALPDTVQKKQKAGMEAYYQFNGIVESRSSDPRSASALNKQIWLGCTLSYSI</sequence>
<reference evidence="1" key="1">
    <citation type="submission" date="2020-01" db="EMBL/GenBank/DDBJ databases">
        <authorList>
            <person name="Meier V. D."/>
            <person name="Meier V D."/>
        </authorList>
    </citation>
    <scope>NUCLEOTIDE SEQUENCE</scope>
    <source>
        <strain evidence="1">HLG_WM_MAG_08</strain>
    </source>
</reference>
<gene>
    <name evidence="1" type="ORF">HELGO_WM32375</name>
</gene>
<feature type="non-terminal residue" evidence="1">
    <location>
        <position position="1"/>
    </location>
</feature>
<name>A0A6S6SGH3_9GAMM</name>
<evidence type="ECO:0000313" key="1">
    <source>
        <dbReference type="EMBL" id="CAA6806536.1"/>
    </source>
</evidence>
<proteinExistence type="predicted"/>
<organism evidence="1">
    <name type="scientific">uncultured Thiotrichaceae bacterium</name>
    <dbReference type="NCBI Taxonomy" id="298394"/>
    <lineage>
        <taxon>Bacteria</taxon>
        <taxon>Pseudomonadati</taxon>
        <taxon>Pseudomonadota</taxon>
        <taxon>Gammaproteobacteria</taxon>
        <taxon>Thiotrichales</taxon>
        <taxon>Thiotrichaceae</taxon>
        <taxon>environmental samples</taxon>
    </lineage>
</organism>